<reference evidence="1" key="2">
    <citation type="submission" date="2020-11" db="EMBL/GenBank/DDBJ databases">
        <authorList>
            <consortium name="NCBI Pathogen Detection Project"/>
        </authorList>
    </citation>
    <scope>NUCLEOTIDE SEQUENCE</scope>
    <source>
        <strain evidence="1">R404</strain>
    </source>
</reference>
<organism evidence="1 2">
    <name type="scientific">Klebsiella oxytoca</name>
    <dbReference type="NCBI Taxonomy" id="571"/>
    <lineage>
        <taxon>Bacteria</taxon>
        <taxon>Pseudomonadati</taxon>
        <taxon>Pseudomonadota</taxon>
        <taxon>Gammaproteobacteria</taxon>
        <taxon>Enterobacterales</taxon>
        <taxon>Enterobacteriaceae</taxon>
        <taxon>Klebsiella/Raoultella group</taxon>
        <taxon>Klebsiella</taxon>
    </lineage>
</organism>
<reference evidence="1" key="1">
    <citation type="journal article" date="2018" name="Genome Biol.">
        <title>SKESA: strategic k-mer extension for scrupulous assemblies.</title>
        <authorList>
            <person name="Souvorov A."/>
            <person name="Agarwala R."/>
            <person name="Lipman D.J."/>
        </authorList>
    </citation>
    <scope>NUCLEOTIDE SEQUENCE</scope>
    <source>
        <strain evidence="1">R404</strain>
    </source>
</reference>
<comment type="caution">
    <text evidence="1">The sequence shown here is derived from an EMBL/GenBank/DDBJ whole genome shotgun (WGS) entry which is preliminary data.</text>
</comment>
<dbReference type="AlphaFoldDB" id="A0AAN5L778"/>
<protein>
    <submittedName>
        <fullName evidence="1">Uncharacterized protein</fullName>
    </submittedName>
</protein>
<accession>A0AAN5L778</accession>
<evidence type="ECO:0000313" key="1">
    <source>
        <dbReference type="EMBL" id="HAT1681615.1"/>
    </source>
</evidence>
<name>A0AAN5L778_KLEOX</name>
<sequence length="90" mass="9618">MSLSDVFDEATRTIYGKNVRISVRVNASFRAGCFGADLTTSSSFIRHIIELFSGSPASVTCNIIVLVGFAVGYKAKSGLAQLITWINAGK</sequence>
<dbReference type="EMBL" id="DACSEO010000022">
    <property type="protein sequence ID" value="HAT1681615.1"/>
    <property type="molecule type" value="Genomic_DNA"/>
</dbReference>
<gene>
    <name evidence="1" type="ORF">I8Y21_002278</name>
</gene>
<dbReference type="Proteomes" id="UP000856143">
    <property type="component" value="Unassembled WGS sequence"/>
</dbReference>
<evidence type="ECO:0000313" key="2">
    <source>
        <dbReference type="Proteomes" id="UP000856143"/>
    </source>
</evidence>
<proteinExistence type="predicted"/>